<dbReference type="Proteomes" id="UP001177670">
    <property type="component" value="Unassembled WGS sequence"/>
</dbReference>
<accession>A0AA40GBX1</accession>
<dbReference type="EMBL" id="JAHYIQ010000002">
    <property type="protein sequence ID" value="KAK1134948.1"/>
    <property type="molecule type" value="Genomic_DNA"/>
</dbReference>
<comment type="caution">
    <text evidence="1">The sequence shown here is derived from an EMBL/GenBank/DDBJ whole genome shotgun (WGS) entry which is preliminary data.</text>
</comment>
<organism evidence="1 2">
    <name type="scientific">Melipona bicolor</name>
    <dbReference type="NCBI Taxonomy" id="60889"/>
    <lineage>
        <taxon>Eukaryota</taxon>
        <taxon>Metazoa</taxon>
        <taxon>Ecdysozoa</taxon>
        <taxon>Arthropoda</taxon>
        <taxon>Hexapoda</taxon>
        <taxon>Insecta</taxon>
        <taxon>Pterygota</taxon>
        <taxon>Neoptera</taxon>
        <taxon>Endopterygota</taxon>
        <taxon>Hymenoptera</taxon>
        <taxon>Apocrita</taxon>
        <taxon>Aculeata</taxon>
        <taxon>Apoidea</taxon>
        <taxon>Anthophila</taxon>
        <taxon>Apidae</taxon>
        <taxon>Melipona</taxon>
    </lineage>
</organism>
<evidence type="ECO:0000313" key="2">
    <source>
        <dbReference type="Proteomes" id="UP001177670"/>
    </source>
</evidence>
<evidence type="ECO:0000313" key="1">
    <source>
        <dbReference type="EMBL" id="KAK1134948.1"/>
    </source>
</evidence>
<dbReference type="AlphaFoldDB" id="A0AA40GBX1"/>
<keyword evidence="2" id="KW-1185">Reference proteome</keyword>
<reference evidence="1" key="1">
    <citation type="submission" date="2021-10" db="EMBL/GenBank/DDBJ databases">
        <title>Melipona bicolor Genome sequencing and assembly.</title>
        <authorList>
            <person name="Araujo N.S."/>
            <person name="Arias M.C."/>
        </authorList>
    </citation>
    <scope>NUCLEOTIDE SEQUENCE</scope>
    <source>
        <strain evidence="1">USP_2M_L1-L4_2017</strain>
        <tissue evidence="1">Whole body</tissue>
    </source>
</reference>
<sequence length="100" mass="11436">MVLASVSHCGRVHSDLGLDTQTIGAREPTRVSVWLPNVETKFLAALIEQRLYRENWLAVRSMDLYGLWMNLDRMLGSRFPFGSVSLERCVLPEVEEEEGR</sequence>
<protein>
    <submittedName>
        <fullName evidence="1">Uncharacterized protein</fullName>
    </submittedName>
</protein>
<proteinExistence type="predicted"/>
<gene>
    <name evidence="1" type="ORF">K0M31_007714</name>
</gene>
<name>A0AA40GBX1_9HYME</name>